<evidence type="ECO:0000256" key="1">
    <source>
        <dbReference type="SAM" id="Phobius"/>
    </source>
</evidence>
<sequence length="126" mass="14981">MSVAEKIKHLLFPSQKDLNYISTKRDMTMLALTVIVILFTFFNYRLVFLDMIAILGYYFMPKYAYNDSGVWRITGKKKKLYFSWKDVKEIDLNGDNLYFLLKNDKIVKIDGVRDAYRIFIVIKNKI</sequence>
<dbReference type="EMBL" id="CP077717">
    <property type="protein sequence ID" value="QXJ30011.1"/>
    <property type="molecule type" value="Genomic_DNA"/>
</dbReference>
<keyword evidence="2" id="KW-0614">Plasmid</keyword>
<dbReference type="Proteomes" id="UP000694018">
    <property type="component" value="Plasmid pB12E5"/>
</dbReference>
<evidence type="ECO:0000313" key="4">
    <source>
        <dbReference type="Proteomes" id="UP000694018"/>
    </source>
</evidence>
<geneLocation type="plasmid" evidence="2 4">
    <name>pB12E5</name>
</geneLocation>
<keyword evidence="1" id="KW-1133">Transmembrane helix</keyword>
<protein>
    <submittedName>
        <fullName evidence="2">Uncharacterized protein</fullName>
    </submittedName>
</protein>
<dbReference type="EMBL" id="CP077716">
    <property type="protein sequence ID" value="QXJ27118.1"/>
    <property type="molecule type" value="Genomic_DNA"/>
</dbReference>
<name>A0A8F5GRG4_SACSH</name>
<keyword evidence="1" id="KW-0812">Transmembrane</keyword>
<dbReference type="AlphaFoldDB" id="A0A8F5GRG4"/>
<dbReference type="RefSeq" id="WP_218265769.1">
    <property type="nucleotide sequence ID" value="NZ_CP077716.1"/>
</dbReference>
<feature type="transmembrane region" description="Helical" evidence="1">
    <location>
        <begin position="30"/>
        <end position="59"/>
    </location>
</feature>
<keyword evidence="1" id="KW-0472">Membrane</keyword>
<accession>A0A8F5GRG4</accession>
<evidence type="ECO:0000313" key="2">
    <source>
        <dbReference type="EMBL" id="QXJ27118.1"/>
    </source>
</evidence>
<dbReference type="KEGG" id="sshi:J5U23_p2900"/>
<dbReference type="GeneID" id="65564374"/>
<dbReference type="Proteomes" id="UP000694018">
    <property type="component" value="Chromosome"/>
</dbReference>
<dbReference type="KEGG" id="sshi:J5U23_02900"/>
<evidence type="ECO:0000313" key="3">
    <source>
        <dbReference type="EMBL" id="QXJ30011.1"/>
    </source>
</evidence>
<gene>
    <name evidence="3" type="ORF">J5U23_02900</name>
    <name evidence="2" type="ORF">J5U23_p2900</name>
</gene>
<organism evidence="2 4">
    <name type="scientific">Saccharolobus shibatae (strain ATCC 51178 / DSM 5389 / JCM 8931 / NBRC 15437 / B12)</name>
    <name type="common">Sulfolobus shibatae</name>
    <dbReference type="NCBI Taxonomy" id="523848"/>
    <lineage>
        <taxon>Archaea</taxon>
        <taxon>Thermoproteota</taxon>
        <taxon>Thermoprotei</taxon>
        <taxon>Sulfolobales</taxon>
        <taxon>Sulfolobaceae</taxon>
        <taxon>Saccharolobus</taxon>
    </lineage>
</organism>
<proteinExistence type="predicted"/>
<reference evidence="2" key="1">
    <citation type="journal article" date="2021" name="Environ. Microbiol.">
        <title>New insights into the diversity and evolution of the archaeal mobilome from three complete genomes of Saccharolobus shibatae.</title>
        <authorList>
            <person name="Medvedeva S."/>
            <person name="Brandt D."/>
            <person name="Cvirkaite-Krupovic V."/>
            <person name="Liu Y."/>
            <person name="Severinov K."/>
            <person name="Ishino S."/>
            <person name="Ishino Y."/>
            <person name="Prangishvili D."/>
            <person name="Kalinowski J."/>
            <person name="Krupovic M."/>
        </authorList>
    </citation>
    <scope>NUCLEOTIDE SEQUENCE</scope>
    <source>
        <strain evidence="3">B12</strain>
        <plasmid evidence="2">pB12E5</plasmid>
    </source>
</reference>